<keyword evidence="1" id="KW-1133">Transmembrane helix</keyword>
<feature type="transmembrane region" description="Helical" evidence="1">
    <location>
        <begin position="230"/>
        <end position="252"/>
    </location>
</feature>
<evidence type="ECO:0000313" key="3">
    <source>
        <dbReference type="EMBL" id="KGF17147.1"/>
    </source>
</evidence>
<feature type="transmembrane region" description="Helical" evidence="1">
    <location>
        <begin position="205"/>
        <end position="224"/>
    </location>
</feature>
<feature type="transmembrane region" description="Helical" evidence="1">
    <location>
        <begin position="273"/>
        <end position="299"/>
    </location>
</feature>
<name>A0A095ZEL8_9CORY</name>
<dbReference type="InterPro" id="IPR038770">
    <property type="entry name" value="Na+/solute_symporter_sf"/>
</dbReference>
<proteinExistence type="predicted"/>
<protein>
    <submittedName>
        <fullName evidence="2">Membrane protein</fullName>
    </submittedName>
</protein>
<feature type="transmembrane region" description="Helical" evidence="1">
    <location>
        <begin position="126"/>
        <end position="154"/>
    </location>
</feature>
<reference evidence="2 4" key="1">
    <citation type="submission" date="2014-07" db="EMBL/GenBank/DDBJ databases">
        <authorList>
            <person name="McCorrison J."/>
            <person name="Sanka R."/>
            <person name="Torralba M."/>
            <person name="Gillis M."/>
            <person name="Haft D.H."/>
            <person name="Methe B."/>
            <person name="Sutton G."/>
            <person name="Nelson K.E."/>
        </authorList>
    </citation>
    <scope>NUCLEOTIDE SEQUENCE [LARGE SCALE GENOMIC DNA]</scope>
    <source>
        <strain evidence="2 4">DNF00450</strain>
    </source>
</reference>
<dbReference type="EMBL" id="JRNE01000042">
    <property type="protein sequence ID" value="KGF17117.1"/>
    <property type="molecule type" value="Genomic_DNA"/>
</dbReference>
<keyword evidence="1" id="KW-0812">Transmembrane</keyword>
<organism evidence="2 4">
    <name type="scientific">Corynebacterium freneyi DNF00450</name>
    <dbReference type="NCBI Taxonomy" id="1287475"/>
    <lineage>
        <taxon>Bacteria</taxon>
        <taxon>Bacillati</taxon>
        <taxon>Actinomycetota</taxon>
        <taxon>Actinomycetes</taxon>
        <taxon>Mycobacteriales</taxon>
        <taxon>Corynebacteriaceae</taxon>
        <taxon>Corynebacterium</taxon>
    </lineage>
</organism>
<dbReference type="AlphaFoldDB" id="A0A095ZEL8"/>
<keyword evidence="1" id="KW-0472">Membrane</keyword>
<dbReference type="PANTHER" id="PTHR18640:SF5">
    <property type="entry name" value="SODIUM_BILE ACID COTRANSPORTER 7"/>
    <property type="match status" value="1"/>
</dbReference>
<dbReference type="InterPro" id="IPR016833">
    <property type="entry name" value="Put_Na-Bile_cotransptr"/>
</dbReference>
<dbReference type="EMBL" id="JRNE01000042">
    <property type="protein sequence ID" value="KGF17147.1"/>
    <property type="molecule type" value="Genomic_DNA"/>
</dbReference>
<dbReference type="Proteomes" id="UP000029548">
    <property type="component" value="Unassembled WGS sequence"/>
</dbReference>
<gene>
    <name evidence="2" type="ORF">HMPREF1650_05270</name>
    <name evidence="3" type="ORF">HMPREF1650_05465</name>
</gene>
<dbReference type="PIRSF" id="PIRSF026166">
    <property type="entry name" value="UCP026166"/>
    <property type="match status" value="1"/>
</dbReference>
<evidence type="ECO:0000256" key="1">
    <source>
        <dbReference type="SAM" id="Phobius"/>
    </source>
</evidence>
<accession>A0A095ZEL8</accession>
<dbReference type="Pfam" id="PF13593">
    <property type="entry name" value="SBF_like"/>
    <property type="match status" value="1"/>
</dbReference>
<dbReference type="Gene3D" id="1.20.1530.20">
    <property type="match status" value="1"/>
</dbReference>
<feature type="transmembrane region" description="Helical" evidence="1">
    <location>
        <begin position="39"/>
        <end position="56"/>
    </location>
</feature>
<dbReference type="eggNOG" id="COG0385">
    <property type="taxonomic scope" value="Bacteria"/>
</dbReference>
<feature type="transmembrane region" description="Helical" evidence="1">
    <location>
        <begin position="68"/>
        <end position="89"/>
    </location>
</feature>
<comment type="caution">
    <text evidence="2">The sequence shown here is derived from an EMBL/GenBank/DDBJ whole genome shotgun (WGS) entry which is preliminary data.</text>
</comment>
<feature type="transmembrane region" description="Helical" evidence="1">
    <location>
        <begin position="12"/>
        <end position="33"/>
    </location>
</feature>
<evidence type="ECO:0000313" key="2">
    <source>
        <dbReference type="EMBL" id="KGF17117.1"/>
    </source>
</evidence>
<feature type="transmembrane region" description="Helical" evidence="1">
    <location>
        <begin position="166"/>
        <end position="184"/>
    </location>
</feature>
<dbReference type="GO" id="GO:0005886">
    <property type="term" value="C:plasma membrane"/>
    <property type="evidence" value="ECO:0007669"/>
    <property type="project" value="TreeGrafter"/>
</dbReference>
<sequence length="331" mass="36075">MWNRLRNWRPDPLIVMIILAVIIAIFLPARGAFAEGFGIATKIAIGLLFFLYGSRLSPREALDGLKHWRLHLTILLLTFVLFPLVGLALKPLDWVLAPGLYLGILYMTLVPSTVQSSVNFTSIAHGNIAGSIVSASASNLLGIVITPVLVMLLMSTGDGVKVDGSVFLDISLQLLLPFAIGQVLRKWTLKFAAAKATKNVDRISIAMVVYVAFSEGMVDGIWSRVPVTDIIILCVLSVVLVEFMLRFSGFIARRAGFDRRDRIAIQFCGSKKSLATGLPMAAVIFGSGGAGVIILPLMIFHQIQLMMCAVYAARWGKEYEERERAGAEAPA</sequence>
<evidence type="ECO:0000313" key="4">
    <source>
        <dbReference type="Proteomes" id="UP000029548"/>
    </source>
</evidence>
<dbReference type="RefSeq" id="WP_035121662.1">
    <property type="nucleotide sequence ID" value="NZ_JRNE01000042.1"/>
</dbReference>
<dbReference type="PANTHER" id="PTHR18640">
    <property type="entry name" value="SOLUTE CARRIER FAMILY 10 MEMBER 7"/>
    <property type="match status" value="1"/>
</dbReference>
<feature type="transmembrane region" description="Helical" evidence="1">
    <location>
        <begin position="95"/>
        <end position="114"/>
    </location>
</feature>